<name>A0A1M6QTS4_9RHOB</name>
<reference evidence="3" key="1">
    <citation type="submission" date="2016-11" db="EMBL/GenBank/DDBJ databases">
        <authorList>
            <person name="Varghese N."/>
            <person name="Submissions S."/>
        </authorList>
    </citation>
    <scope>NUCLEOTIDE SEQUENCE [LARGE SCALE GENOMIC DNA]</scope>
    <source>
        <strain evidence="3">DSM 100564</strain>
    </source>
</reference>
<dbReference type="STRING" id="1470563.SAMN05444000_12316"/>
<feature type="region of interest" description="Disordered" evidence="1">
    <location>
        <begin position="1"/>
        <end position="59"/>
    </location>
</feature>
<accession>A0A1M6QTS4</accession>
<dbReference type="Pfam" id="PF13770">
    <property type="entry name" value="DUF4169"/>
    <property type="match status" value="1"/>
</dbReference>
<keyword evidence="3" id="KW-1185">Reference proteome</keyword>
<dbReference type="RefSeq" id="WP_073255478.1">
    <property type="nucleotide sequence ID" value="NZ_FQZQ01000023.1"/>
</dbReference>
<dbReference type="EMBL" id="FQZQ01000023">
    <property type="protein sequence ID" value="SHK23624.1"/>
    <property type="molecule type" value="Genomic_DNA"/>
</dbReference>
<gene>
    <name evidence="2" type="ORF">SAMN05444000_12316</name>
</gene>
<dbReference type="Proteomes" id="UP000183982">
    <property type="component" value="Unassembled WGS sequence"/>
</dbReference>
<evidence type="ECO:0000256" key="1">
    <source>
        <dbReference type="SAM" id="MobiDB-lite"/>
    </source>
</evidence>
<evidence type="ECO:0000313" key="2">
    <source>
        <dbReference type="EMBL" id="SHK23624.1"/>
    </source>
</evidence>
<dbReference type="AlphaFoldDB" id="A0A1M6QTS4"/>
<sequence length="59" mass="6923">MAQPVNLNRFKKQKARAKKKARADENSMKFGRTGLEKQREKSELDKTVRHIDGHKRDDT</sequence>
<feature type="compositionally biased region" description="Basic and acidic residues" evidence="1">
    <location>
        <begin position="34"/>
        <end position="59"/>
    </location>
</feature>
<feature type="compositionally biased region" description="Basic residues" evidence="1">
    <location>
        <begin position="9"/>
        <end position="21"/>
    </location>
</feature>
<dbReference type="OrthoDB" id="7192657at2"/>
<organism evidence="2 3">
    <name type="scientific">Shimia gijangensis</name>
    <dbReference type="NCBI Taxonomy" id="1470563"/>
    <lineage>
        <taxon>Bacteria</taxon>
        <taxon>Pseudomonadati</taxon>
        <taxon>Pseudomonadota</taxon>
        <taxon>Alphaproteobacteria</taxon>
        <taxon>Rhodobacterales</taxon>
        <taxon>Roseobacteraceae</taxon>
    </lineage>
</organism>
<evidence type="ECO:0000313" key="3">
    <source>
        <dbReference type="Proteomes" id="UP000183982"/>
    </source>
</evidence>
<dbReference type="InterPro" id="IPR025227">
    <property type="entry name" value="DUF4169"/>
</dbReference>
<protein>
    <submittedName>
        <fullName evidence="2">Uncharacterized protein</fullName>
    </submittedName>
</protein>
<proteinExistence type="predicted"/>